<gene>
    <name evidence="12" type="ORF">GH714_043012</name>
</gene>
<keyword evidence="3 10" id="KW-0547">Nucleotide-binding</keyword>
<dbReference type="SUPFAM" id="SSF55174">
    <property type="entry name" value="Alpha-L RNA-binding motif"/>
    <property type="match status" value="1"/>
</dbReference>
<dbReference type="GO" id="GO:0006437">
    <property type="term" value="P:tyrosyl-tRNA aminoacylation"/>
    <property type="evidence" value="ECO:0007669"/>
    <property type="project" value="InterPro"/>
</dbReference>
<keyword evidence="2 10" id="KW-0436">Ligase</keyword>
<dbReference type="Gene3D" id="3.40.640.10">
    <property type="entry name" value="Type I PLP-dependent aspartate aminotransferase-like (Major domain)"/>
    <property type="match status" value="1"/>
</dbReference>
<evidence type="ECO:0000256" key="2">
    <source>
        <dbReference type="ARBA" id="ARBA00022598"/>
    </source>
</evidence>
<evidence type="ECO:0000313" key="12">
    <source>
        <dbReference type="EMBL" id="KAF2282188.1"/>
    </source>
</evidence>
<dbReference type="PROSITE" id="PS50889">
    <property type="entry name" value="S4"/>
    <property type="match status" value="1"/>
</dbReference>
<evidence type="ECO:0000256" key="7">
    <source>
        <dbReference type="ARBA" id="ARBA00033323"/>
    </source>
</evidence>
<organism evidence="12 13">
    <name type="scientific">Hevea brasiliensis</name>
    <name type="common">Para rubber tree</name>
    <name type="synonym">Siphonia brasiliensis</name>
    <dbReference type="NCBI Taxonomy" id="3981"/>
    <lineage>
        <taxon>Eukaryota</taxon>
        <taxon>Viridiplantae</taxon>
        <taxon>Streptophyta</taxon>
        <taxon>Embryophyta</taxon>
        <taxon>Tracheophyta</taxon>
        <taxon>Spermatophyta</taxon>
        <taxon>Magnoliopsida</taxon>
        <taxon>eudicotyledons</taxon>
        <taxon>Gunneridae</taxon>
        <taxon>Pentapetalae</taxon>
        <taxon>rosids</taxon>
        <taxon>fabids</taxon>
        <taxon>Malpighiales</taxon>
        <taxon>Euphorbiaceae</taxon>
        <taxon>Crotonoideae</taxon>
        <taxon>Micrandreae</taxon>
        <taxon>Hevea</taxon>
    </lineage>
</organism>
<dbReference type="InterPro" id="IPR015424">
    <property type="entry name" value="PyrdxlP-dep_Trfase"/>
</dbReference>
<dbReference type="GO" id="GO:0005829">
    <property type="term" value="C:cytosol"/>
    <property type="evidence" value="ECO:0007669"/>
    <property type="project" value="TreeGrafter"/>
</dbReference>
<name>A0A6A6K204_HEVBR</name>
<comment type="catalytic activity">
    <reaction evidence="8 10">
        <text>tRNA(Tyr) + L-tyrosine + ATP = L-tyrosyl-tRNA(Tyr) + AMP + diphosphate + H(+)</text>
        <dbReference type="Rhea" id="RHEA:10220"/>
        <dbReference type="Rhea" id="RHEA-COMP:9706"/>
        <dbReference type="Rhea" id="RHEA-COMP:9707"/>
        <dbReference type="ChEBI" id="CHEBI:15378"/>
        <dbReference type="ChEBI" id="CHEBI:30616"/>
        <dbReference type="ChEBI" id="CHEBI:33019"/>
        <dbReference type="ChEBI" id="CHEBI:58315"/>
        <dbReference type="ChEBI" id="CHEBI:78442"/>
        <dbReference type="ChEBI" id="CHEBI:78536"/>
        <dbReference type="ChEBI" id="CHEBI:456215"/>
        <dbReference type="EC" id="6.1.1.1"/>
    </reaction>
</comment>
<dbReference type="Pfam" id="PF00155">
    <property type="entry name" value="Aminotran_1_2"/>
    <property type="match status" value="1"/>
</dbReference>
<sequence length="621" mass="68325">MLYGATFREGGPFKTFDFCRQKRYHRDVGVLTLSVLGSCSSVVEQVAFNHRAARSIRAGTTGFLVLLRESNADHGDAVFAEVWPQDSRALGGGTTKIGDPSGRDKTRAMLSAAEIAANKAGILATINKFLHQGNSVIVADNAEWLEEVRYLEFLREVGSKFSVNAMLGLDSVRSRLDRDQNLSFLEFSYVLLQSYDFVELNRRHKCVLQIGGADQWGNIVNGIDLGRKLGLPQLYGLTTHLLLTSTGEKMGKTADGAVWLDAEMFSSENYWQYFRNVPDAEVGHLLRLFTELSVDEIAELENLQGEAINEAKKVLATEATAICHGKSAALAAANAALQVFEHNDDAGLPSFPLQKSLIAQGISVAKLLQLTGLEDSISAGKRLIKGRGCKINGMVVEDADHALTQADFARNGGYITVFCGKKRRIKDYEKVFLEKIQAIKEEGRYREFTGFRRIPGKFPYAIECQTEKVVKLWCSNDYLGMSQNEHVLSAARDVSVNVGAGGTRNISGTTKEVIELERSLADLHNKPAALAFVCGYVANQASISTILSMIPDIVVFSDEKNHSSMIEGIRSSNRERYIFRHNDVEHLESLLEAAGPGLKSYCLSLCTPWMGTLLQSGKFAT</sequence>
<dbReference type="GO" id="GO:0004831">
    <property type="term" value="F:tyrosine-tRNA ligase activity"/>
    <property type="evidence" value="ECO:0007669"/>
    <property type="project" value="UniProtKB-EC"/>
</dbReference>
<accession>A0A6A6K204</accession>
<proteinExistence type="inferred from homology"/>
<evidence type="ECO:0000259" key="11">
    <source>
        <dbReference type="Pfam" id="PF00155"/>
    </source>
</evidence>
<evidence type="ECO:0000313" key="13">
    <source>
        <dbReference type="Proteomes" id="UP000467840"/>
    </source>
</evidence>
<dbReference type="InterPro" id="IPR004839">
    <property type="entry name" value="Aminotransferase_I/II_large"/>
</dbReference>
<dbReference type="GO" id="GO:0030170">
    <property type="term" value="F:pyridoxal phosphate binding"/>
    <property type="evidence" value="ECO:0007669"/>
    <property type="project" value="InterPro"/>
</dbReference>
<dbReference type="Gene3D" id="3.40.50.620">
    <property type="entry name" value="HUPs"/>
    <property type="match status" value="1"/>
</dbReference>
<keyword evidence="5 10" id="KW-0648">Protein biosynthesis</keyword>
<dbReference type="InterPro" id="IPR002305">
    <property type="entry name" value="aa-tRNA-synth_Ic"/>
</dbReference>
<keyword evidence="9" id="KW-0694">RNA-binding</keyword>
<dbReference type="PANTHER" id="PTHR11766:SF0">
    <property type="entry name" value="TYROSINE--TRNA LIGASE, MITOCHONDRIAL"/>
    <property type="match status" value="1"/>
</dbReference>
<dbReference type="EC" id="6.1.1.1" evidence="1 10"/>
<dbReference type="GO" id="GO:0005524">
    <property type="term" value="F:ATP binding"/>
    <property type="evidence" value="ECO:0007669"/>
    <property type="project" value="UniProtKB-KW"/>
</dbReference>
<dbReference type="SUPFAM" id="SSF52374">
    <property type="entry name" value="Nucleotidylyl transferase"/>
    <property type="match status" value="1"/>
</dbReference>
<dbReference type="NCBIfam" id="TIGR00234">
    <property type="entry name" value="tyrS"/>
    <property type="match status" value="1"/>
</dbReference>
<reference evidence="12 13" key="1">
    <citation type="journal article" date="2020" name="Mol. Plant">
        <title>The Chromosome-Based Rubber Tree Genome Provides New Insights into Spurge Genome Evolution and Rubber Biosynthesis.</title>
        <authorList>
            <person name="Liu J."/>
            <person name="Shi C."/>
            <person name="Shi C.C."/>
            <person name="Li W."/>
            <person name="Zhang Q.J."/>
            <person name="Zhang Y."/>
            <person name="Li K."/>
            <person name="Lu H.F."/>
            <person name="Shi C."/>
            <person name="Zhu S.T."/>
            <person name="Xiao Z.Y."/>
            <person name="Nan H."/>
            <person name="Yue Y."/>
            <person name="Zhu X.G."/>
            <person name="Wu Y."/>
            <person name="Hong X.N."/>
            <person name="Fan G.Y."/>
            <person name="Tong Y."/>
            <person name="Zhang D."/>
            <person name="Mao C.L."/>
            <person name="Liu Y.L."/>
            <person name="Hao S.J."/>
            <person name="Liu W.Q."/>
            <person name="Lv M.Q."/>
            <person name="Zhang H.B."/>
            <person name="Liu Y."/>
            <person name="Hu-Tang G.R."/>
            <person name="Wang J.P."/>
            <person name="Wang J.H."/>
            <person name="Sun Y.H."/>
            <person name="Ni S.B."/>
            <person name="Chen W.B."/>
            <person name="Zhang X.C."/>
            <person name="Jiao Y.N."/>
            <person name="Eichler E.E."/>
            <person name="Li G.H."/>
            <person name="Liu X."/>
            <person name="Gao L.Z."/>
        </authorList>
    </citation>
    <scope>NUCLEOTIDE SEQUENCE [LARGE SCALE GENOMIC DNA]</scope>
    <source>
        <strain evidence="13">cv. GT1</strain>
        <tissue evidence="12">Leaf</tissue>
    </source>
</reference>
<evidence type="ECO:0000256" key="4">
    <source>
        <dbReference type="ARBA" id="ARBA00022840"/>
    </source>
</evidence>
<feature type="domain" description="Aminotransferase class I/classII large" evidence="11">
    <location>
        <begin position="472"/>
        <end position="595"/>
    </location>
</feature>
<dbReference type="InterPro" id="IPR024088">
    <property type="entry name" value="Tyr-tRNA-ligase_bac-type"/>
</dbReference>
<dbReference type="SUPFAM" id="SSF53383">
    <property type="entry name" value="PLP-dependent transferases"/>
    <property type="match status" value="1"/>
</dbReference>
<evidence type="ECO:0000256" key="1">
    <source>
        <dbReference type="ARBA" id="ARBA00013160"/>
    </source>
</evidence>
<evidence type="ECO:0000256" key="8">
    <source>
        <dbReference type="ARBA" id="ARBA00048248"/>
    </source>
</evidence>
<dbReference type="EMBL" id="JAAGAX010000511">
    <property type="protein sequence ID" value="KAF2282188.1"/>
    <property type="molecule type" value="Genomic_DNA"/>
</dbReference>
<dbReference type="PRINTS" id="PR01040">
    <property type="entry name" value="TRNASYNTHTYR"/>
</dbReference>
<evidence type="ECO:0000256" key="6">
    <source>
        <dbReference type="ARBA" id="ARBA00023146"/>
    </source>
</evidence>
<evidence type="ECO:0000256" key="9">
    <source>
        <dbReference type="PROSITE-ProRule" id="PRU00182"/>
    </source>
</evidence>
<dbReference type="PANTHER" id="PTHR11766">
    <property type="entry name" value="TYROSYL-TRNA SYNTHETASE"/>
    <property type="match status" value="1"/>
</dbReference>
<evidence type="ECO:0000256" key="10">
    <source>
        <dbReference type="RuleBase" id="RU361234"/>
    </source>
</evidence>
<dbReference type="InterPro" id="IPR015421">
    <property type="entry name" value="PyrdxlP-dep_Trfase_major"/>
</dbReference>
<comment type="caution">
    <text evidence="12">The sequence shown here is derived from an EMBL/GenBank/DDBJ whole genome shotgun (WGS) entry which is preliminary data.</text>
</comment>
<keyword evidence="6 10" id="KW-0030">Aminoacyl-tRNA synthetase</keyword>
<dbReference type="InterPro" id="IPR014729">
    <property type="entry name" value="Rossmann-like_a/b/a_fold"/>
</dbReference>
<protein>
    <recommendedName>
        <fullName evidence="1 10">Tyrosine--tRNA ligase</fullName>
        <ecNumber evidence="1 10">6.1.1.1</ecNumber>
    </recommendedName>
    <alternativeName>
        <fullName evidence="7 10">Tyrosyl-tRNA synthetase</fullName>
    </alternativeName>
</protein>
<dbReference type="GO" id="GO:0003723">
    <property type="term" value="F:RNA binding"/>
    <property type="evidence" value="ECO:0007669"/>
    <property type="project" value="UniProtKB-KW"/>
</dbReference>
<evidence type="ECO:0000256" key="3">
    <source>
        <dbReference type="ARBA" id="ARBA00022741"/>
    </source>
</evidence>
<evidence type="ECO:0000256" key="5">
    <source>
        <dbReference type="ARBA" id="ARBA00022917"/>
    </source>
</evidence>
<keyword evidence="13" id="KW-1185">Reference proteome</keyword>
<dbReference type="Gene3D" id="3.10.290.10">
    <property type="entry name" value="RNA-binding S4 domain"/>
    <property type="match status" value="1"/>
</dbReference>
<dbReference type="Pfam" id="PF00579">
    <property type="entry name" value="tRNA-synt_1b"/>
    <property type="match status" value="1"/>
</dbReference>
<dbReference type="Proteomes" id="UP000467840">
    <property type="component" value="Unassembled WGS sequence"/>
</dbReference>
<comment type="similarity">
    <text evidence="10">Belongs to the class-I aminoacyl-tRNA synthetase family.</text>
</comment>
<dbReference type="InterPro" id="IPR002307">
    <property type="entry name" value="Tyr-tRNA-ligase"/>
</dbReference>
<dbReference type="Gene3D" id="1.10.240.10">
    <property type="entry name" value="Tyrosyl-Transfer RNA Synthetase"/>
    <property type="match status" value="1"/>
</dbReference>
<dbReference type="InterPro" id="IPR036986">
    <property type="entry name" value="S4_RNA-bd_sf"/>
</dbReference>
<dbReference type="AlphaFoldDB" id="A0A6A6K204"/>
<keyword evidence="4 10" id="KW-0067">ATP-binding</keyword>